<name>A0A834MD38_RHYFE</name>
<sequence>MQIVISAVGVLITCWLIAIKTYICVRKGLIDILDEITEYEGRIMDSNNEPIKRMYLRKASFCNNMCRGQAFVQIICAIAMYYLGIVGDQQLIAYNRANNSTIDSYYWYQFWFPGYKLDHMVWIYTLNLMFGWSACSANVVCHSIIGTLMIFAAAQLQVLNLQLRSFIAEGDDVKRKTAELKTYVRQHQSLISYVSRLNKEIRIIVLMHFMLNSIEIATGVTGLLKDIPVTHVIFLLTYINLTSYQLIMTAWNANEILDQSTSIGDALYASHWRLLNKEGKMICLIMIQRSQKPLTVTIGPFGPMTNQSALMVIKAAYSYISIMNTGN</sequence>
<keyword evidence="7 10" id="KW-0472">Membrane</keyword>
<dbReference type="GO" id="GO:0005886">
    <property type="term" value="C:plasma membrane"/>
    <property type="evidence" value="ECO:0007669"/>
    <property type="project" value="UniProtKB-SubCell"/>
</dbReference>
<reference evidence="11" key="1">
    <citation type="submission" date="2020-08" db="EMBL/GenBank/DDBJ databases">
        <title>Genome sequencing and assembly of the red palm weevil Rhynchophorus ferrugineus.</title>
        <authorList>
            <person name="Dias G.B."/>
            <person name="Bergman C.M."/>
            <person name="Manee M."/>
        </authorList>
    </citation>
    <scope>NUCLEOTIDE SEQUENCE</scope>
    <source>
        <strain evidence="11">AA-2017</strain>
        <tissue evidence="11">Whole larva</tissue>
    </source>
</reference>
<keyword evidence="3" id="KW-0716">Sensory transduction</keyword>
<keyword evidence="2" id="KW-1003">Cell membrane</keyword>
<accession>A0A834MD38</accession>
<evidence type="ECO:0000256" key="8">
    <source>
        <dbReference type="ARBA" id="ARBA00023170"/>
    </source>
</evidence>
<evidence type="ECO:0000256" key="1">
    <source>
        <dbReference type="ARBA" id="ARBA00004651"/>
    </source>
</evidence>
<dbReference type="OrthoDB" id="6614360at2759"/>
<keyword evidence="5" id="KW-0552">Olfaction</keyword>
<feature type="transmembrane region" description="Helical" evidence="10">
    <location>
        <begin position="61"/>
        <end position="83"/>
    </location>
</feature>
<feature type="transmembrane region" description="Helical" evidence="10">
    <location>
        <begin position="203"/>
        <end position="223"/>
    </location>
</feature>
<keyword evidence="6 10" id="KW-1133">Transmembrane helix</keyword>
<evidence type="ECO:0000256" key="4">
    <source>
        <dbReference type="ARBA" id="ARBA00022692"/>
    </source>
</evidence>
<feature type="transmembrane region" description="Helical" evidence="10">
    <location>
        <begin position="6"/>
        <end position="25"/>
    </location>
</feature>
<comment type="subcellular location">
    <subcellularLocation>
        <location evidence="1">Cell membrane</location>
        <topology evidence="1">Multi-pass membrane protein</topology>
    </subcellularLocation>
</comment>
<protein>
    <recommendedName>
        <fullName evidence="13">Odorant receptor</fullName>
    </recommendedName>
</protein>
<organism evidence="11 12">
    <name type="scientific">Rhynchophorus ferrugineus</name>
    <name type="common">Red palm weevil</name>
    <name type="synonym">Curculio ferrugineus</name>
    <dbReference type="NCBI Taxonomy" id="354439"/>
    <lineage>
        <taxon>Eukaryota</taxon>
        <taxon>Metazoa</taxon>
        <taxon>Ecdysozoa</taxon>
        <taxon>Arthropoda</taxon>
        <taxon>Hexapoda</taxon>
        <taxon>Insecta</taxon>
        <taxon>Pterygota</taxon>
        <taxon>Neoptera</taxon>
        <taxon>Endopterygota</taxon>
        <taxon>Coleoptera</taxon>
        <taxon>Polyphaga</taxon>
        <taxon>Cucujiformia</taxon>
        <taxon>Curculionidae</taxon>
        <taxon>Dryophthorinae</taxon>
        <taxon>Rhynchophorus</taxon>
    </lineage>
</organism>
<keyword evidence="8" id="KW-0675">Receptor</keyword>
<evidence type="ECO:0000256" key="3">
    <source>
        <dbReference type="ARBA" id="ARBA00022606"/>
    </source>
</evidence>
<feature type="transmembrane region" description="Helical" evidence="10">
    <location>
        <begin position="229"/>
        <end position="247"/>
    </location>
</feature>
<keyword evidence="4 10" id="KW-0812">Transmembrane</keyword>
<dbReference type="Proteomes" id="UP000625711">
    <property type="component" value="Unassembled WGS sequence"/>
</dbReference>
<dbReference type="InterPro" id="IPR004117">
    <property type="entry name" value="7tm6_olfct_rcpt"/>
</dbReference>
<dbReference type="EMBL" id="JAACXV010013333">
    <property type="protein sequence ID" value="KAF7273704.1"/>
    <property type="molecule type" value="Genomic_DNA"/>
</dbReference>
<evidence type="ECO:0000256" key="9">
    <source>
        <dbReference type="ARBA" id="ARBA00023224"/>
    </source>
</evidence>
<evidence type="ECO:0000256" key="10">
    <source>
        <dbReference type="SAM" id="Phobius"/>
    </source>
</evidence>
<evidence type="ECO:0000313" key="11">
    <source>
        <dbReference type="EMBL" id="KAF7273704.1"/>
    </source>
</evidence>
<dbReference type="Pfam" id="PF02949">
    <property type="entry name" value="7tm_6"/>
    <property type="match status" value="1"/>
</dbReference>
<evidence type="ECO:0000256" key="7">
    <source>
        <dbReference type="ARBA" id="ARBA00023136"/>
    </source>
</evidence>
<keyword evidence="9" id="KW-0807">Transducer</keyword>
<evidence type="ECO:0000256" key="2">
    <source>
        <dbReference type="ARBA" id="ARBA00022475"/>
    </source>
</evidence>
<dbReference type="GO" id="GO:0007165">
    <property type="term" value="P:signal transduction"/>
    <property type="evidence" value="ECO:0007669"/>
    <property type="project" value="UniProtKB-KW"/>
</dbReference>
<dbReference type="AlphaFoldDB" id="A0A834MD38"/>
<keyword evidence="12" id="KW-1185">Reference proteome</keyword>
<dbReference type="GO" id="GO:0004984">
    <property type="term" value="F:olfactory receptor activity"/>
    <property type="evidence" value="ECO:0007669"/>
    <property type="project" value="InterPro"/>
</dbReference>
<evidence type="ECO:0000313" key="12">
    <source>
        <dbReference type="Proteomes" id="UP000625711"/>
    </source>
</evidence>
<feature type="transmembrane region" description="Helical" evidence="10">
    <location>
        <begin position="121"/>
        <end position="154"/>
    </location>
</feature>
<dbReference type="GO" id="GO:0005549">
    <property type="term" value="F:odorant binding"/>
    <property type="evidence" value="ECO:0007669"/>
    <property type="project" value="InterPro"/>
</dbReference>
<evidence type="ECO:0008006" key="13">
    <source>
        <dbReference type="Google" id="ProtNLM"/>
    </source>
</evidence>
<evidence type="ECO:0000256" key="5">
    <source>
        <dbReference type="ARBA" id="ARBA00022725"/>
    </source>
</evidence>
<evidence type="ECO:0000256" key="6">
    <source>
        <dbReference type="ARBA" id="ARBA00022989"/>
    </source>
</evidence>
<proteinExistence type="predicted"/>
<dbReference type="PANTHER" id="PTHR21137:SF35">
    <property type="entry name" value="ODORANT RECEPTOR 19A-RELATED"/>
    <property type="match status" value="1"/>
</dbReference>
<comment type="caution">
    <text evidence="11">The sequence shown here is derived from an EMBL/GenBank/DDBJ whole genome shotgun (WGS) entry which is preliminary data.</text>
</comment>
<dbReference type="PANTHER" id="PTHR21137">
    <property type="entry name" value="ODORANT RECEPTOR"/>
    <property type="match status" value="1"/>
</dbReference>
<gene>
    <name evidence="11" type="ORF">GWI33_013599</name>
</gene>